<evidence type="ECO:0000313" key="5">
    <source>
        <dbReference type="EMBL" id="CAE7657124.1"/>
    </source>
</evidence>
<dbReference type="PANTHER" id="PTHR43248">
    <property type="entry name" value="2-SUCCINYL-6-HYDROXY-2,4-CYCLOHEXADIENE-1-CARBOXYLATE SYNTHASE"/>
    <property type="match status" value="1"/>
</dbReference>
<gene>
    <name evidence="5" type="primary">ABHD11</name>
    <name evidence="5" type="ORF">SPIL2461_LOCUS17690</name>
</gene>
<dbReference type="PROSITE" id="PS51184">
    <property type="entry name" value="JMJC"/>
    <property type="match status" value="1"/>
</dbReference>
<dbReference type="Pfam" id="PF12697">
    <property type="entry name" value="Abhydrolase_6"/>
    <property type="match status" value="1"/>
</dbReference>
<sequence length="773" mass="85214">MLALRAARCGNSALPAARGFAVLSHTWTGGQRPDVGEPQKVCVMMHGILGSKSNWNTPSRRLLQQIGPQGWRILQVDHRGHGRSPSGSAPHTLEACKDDVLETLQAVGISEAELVLCGHSFGGKVALAVLRALLAKGRPPKYTWIFDSVPGQPAEASEEEERRMQSVNFVLRAVASAASRRFESRSDLVDILQAEYGLTKPVAEWIAQSVRQSSDGVELSYDMGAVCELYDAYRRTDKWDLLQAGNAVSWRNTDDRSMQSVLDVKKALEPVVVDLPVPQQRLTLLRTGKRLEPDSQQLAAFGLKDGDELAEEAGLVTQYPTKCVAKTAYRMKLEPQENQGSTCLSGLMTNQMPGRGLLAPMSREEFLKHCWAAKAALRSVGVDAAAALGLRAANAALYFRASEELETRELGRLLFGVYDVAAKVLQQWAPVAQREALGIFWLAGSAAAWVRAQPGCTQAEPGWHTDFQHNFTFQLKGAKRWRFKAGPVKNNVRALTPHFQTRSNFEQQMKLHLLSDPTSTDYQPPDEFFADAEEVVLHEGAVLYHPAGIWHHVECLGDESISINVSLSCATWADLVGDAVRQLCWGSASLRQPLVGLDSGEPSTMRNLVNQRLKEAKRYFNALTAEDLLPTAMLDLPRLPSRIHLGKSTLGSNLSVAQSDRLCFGQLSSLVELADADSEDEDVAKSAKHYALHINFGNEDAASWLRLVLVAPRALHGAVAWLGQRQMASRRSRAIFSKTFQAKELLASSKASWTQVSRLIRVLRHCGYIYLKQ</sequence>
<protein>
    <submittedName>
        <fullName evidence="5">ABHD11 protein</fullName>
    </submittedName>
</protein>
<dbReference type="InterPro" id="IPR000073">
    <property type="entry name" value="AB_hydrolase_1"/>
</dbReference>
<dbReference type="PROSITE" id="PS50053">
    <property type="entry name" value="UBIQUITIN_2"/>
    <property type="match status" value="1"/>
</dbReference>
<evidence type="ECO:0000256" key="2">
    <source>
        <dbReference type="ARBA" id="ARBA00022801"/>
    </source>
</evidence>
<dbReference type="SUPFAM" id="SSF51197">
    <property type="entry name" value="Clavaminate synthase-like"/>
    <property type="match status" value="1"/>
</dbReference>
<dbReference type="PANTHER" id="PTHR43248:SF3">
    <property type="entry name" value="AB HYDROLASE-1 DOMAIN-CONTAINING PROTEIN"/>
    <property type="match status" value="1"/>
</dbReference>
<dbReference type="Proteomes" id="UP000649617">
    <property type="component" value="Unassembled WGS sequence"/>
</dbReference>
<feature type="domain" description="Ubiquitin-like" evidence="3">
    <location>
        <begin position="259"/>
        <end position="309"/>
    </location>
</feature>
<evidence type="ECO:0000313" key="6">
    <source>
        <dbReference type="Proteomes" id="UP000649617"/>
    </source>
</evidence>
<evidence type="ECO:0000256" key="1">
    <source>
        <dbReference type="ARBA" id="ARBA00010088"/>
    </source>
</evidence>
<dbReference type="Gene3D" id="2.60.120.650">
    <property type="entry name" value="Cupin"/>
    <property type="match status" value="1"/>
</dbReference>
<dbReference type="InterPro" id="IPR003347">
    <property type="entry name" value="JmjC_dom"/>
</dbReference>
<dbReference type="AlphaFoldDB" id="A0A812W4D0"/>
<keyword evidence="6" id="KW-1185">Reference proteome</keyword>
<evidence type="ECO:0000259" key="3">
    <source>
        <dbReference type="PROSITE" id="PS50053"/>
    </source>
</evidence>
<dbReference type="InterPro" id="IPR000626">
    <property type="entry name" value="Ubiquitin-like_dom"/>
</dbReference>
<dbReference type="GO" id="GO:0016787">
    <property type="term" value="F:hydrolase activity"/>
    <property type="evidence" value="ECO:0007669"/>
    <property type="project" value="UniProtKB-KW"/>
</dbReference>
<reference evidence="5" key="1">
    <citation type="submission" date="2021-02" db="EMBL/GenBank/DDBJ databases">
        <authorList>
            <person name="Dougan E. K."/>
            <person name="Rhodes N."/>
            <person name="Thang M."/>
            <person name="Chan C."/>
        </authorList>
    </citation>
    <scope>NUCLEOTIDE SEQUENCE</scope>
</reference>
<dbReference type="SUPFAM" id="SSF53474">
    <property type="entry name" value="alpha/beta-Hydrolases"/>
    <property type="match status" value="1"/>
</dbReference>
<dbReference type="OrthoDB" id="442535at2759"/>
<comment type="caution">
    <text evidence="5">The sequence shown here is derived from an EMBL/GenBank/DDBJ whole genome shotgun (WGS) entry which is preliminary data.</text>
</comment>
<organism evidence="5 6">
    <name type="scientific">Symbiodinium pilosum</name>
    <name type="common">Dinoflagellate</name>
    <dbReference type="NCBI Taxonomy" id="2952"/>
    <lineage>
        <taxon>Eukaryota</taxon>
        <taxon>Sar</taxon>
        <taxon>Alveolata</taxon>
        <taxon>Dinophyceae</taxon>
        <taxon>Suessiales</taxon>
        <taxon>Symbiodiniaceae</taxon>
        <taxon>Symbiodinium</taxon>
    </lineage>
</organism>
<dbReference type="Pfam" id="PF13621">
    <property type="entry name" value="Cupin_8"/>
    <property type="match status" value="1"/>
</dbReference>
<dbReference type="InterPro" id="IPR029058">
    <property type="entry name" value="AB_hydrolase_fold"/>
</dbReference>
<dbReference type="SMART" id="SM00558">
    <property type="entry name" value="JmjC"/>
    <property type="match status" value="1"/>
</dbReference>
<dbReference type="Gene3D" id="3.40.50.1820">
    <property type="entry name" value="alpha/beta hydrolase"/>
    <property type="match status" value="1"/>
</dbReference>
<accession>A0A812W4D0</accession>
<comment type="similarity">
    <text evidence="1">Belongs to the peptidase S33 family.</text>
</comment>
<evidence type="ECO:0000259" key="4">
    <source>
        <dbReference type="PROSITE" id="PS51184"/>
    </source>
</evidence>
<dbReference type="Gene3D" id="3.10.20.90">
    <property type="entry name" value="Phosphatidylinositol 3-kinase Catalytic Subunit, Chain A, domain 1"/>
    <property type="match status" value="1"/>
</dbReference>
<dbReference type="EMBL" id="CAJNIZ010043316">
    <property type="protein sequence ID" value="CAE7657124.1"/>
    <property type="molecule type" value="Genomic_DNA"/>
</dbReference>
<dbReference type="InterPro" id="IPR051601">
    <property type="entry name" value="Serine_prot/Carboxylest_S33"/>
</dbReference>
<keyword evidence="2" id="KW-0378">Hydrolase</keyword>
<name>A0A812W4D0_SYMPI</name>
<feature type="domain" description="JmjC" evidence="4">
    <location>
        <begin position="399"/>
        <end position="584"/>
    </location>
</feature>
<proteinExistence type="inferred from homology"/>
<dbReference type="InterPro" id="IPR041667">
    <property type="entry name" value="Cupin_8"/>
</dbReference>